<accession>A0ABQ8FMT6</accession>
<sequence>MTFPNLTSRDVSRSLILPLIITPATMAIQRHIPLIKFLGPRKLLSHPPASMPSFSSPTTSSTLSAAPSVTIRQNIQVLSYETSSLLPARYQLLPFSDAELQAIDGGGAGYVIRNV</sequence>
<evidence type="ECO:0000313" key="2">
    <source>
        <dbReference type="Proteomes" id="UP001648503"/>
    </source>
</evidence>
<organism evidence="1 2">
    <name type="scientific">Batrachochytrium salamandrivorans</name>
    <dbReference type="NCBI Taxonomy" id="1357716"/>
    <lineage>
        <taxon>Eukaryota</taxon>
        <taxon>Fungi</taxon>
        <taxon>Fungi incertae sedis</taxon>
        <taxon>Chytridiomycota</taxon>
        <taxon>Chytridiomycota incertae sedis</taxon>
        <taxon>Chytridiomycetes</taxon>
        <taxon>Rhizophydiales</taxon>
        <taxon>Rhizophydiales incertae sedis</taxon>
        <taxon>Batrachochytrium</taxon>
    </lineage>
</organism>
<comment type="caution">
    <text evidence="1">The sequence shown here is derived from an EMBL/GenBank/DDBJ whole genome shotgun (WGS) entry which is preliminary data.</text>
</comment>
<proteinExistence type="predicted"/>
<evidence type="ECO:0000313" key="1">
    <source>
        <dbReference type="EMBL" id="KAH6601027.1"/>
    </source>
</evidence>
<reference evidence="1 2" key="1">
    <citation type="submission" date="2021-02" db="EMBL/GenBank/DDBJ databases">
        <title>Variation within the Batrachochytrium salamandrivorans European outbreak.</title>
        <authorList>
            <person name="Kelly M."/>
            <person name="Pasmans F."/>
            <person name="Shea T.P."/>
            <person name="Munoz J.F."/>
            <person name="Carranza S."/>
            <person name="Cuomo C.A."/>
            <person name="Martel A."/>
        </authorList>
    </citation>
    <scope>NUCLEOTIDE SEQUENCE [LARGE SCALE GENOMIC DNA]</scope>
    <source>
        <strain evidence="1 2">AMFP18/2</strain>
    </source>
</reference>
<dbReference type="Proteomes" id="UP001648503">
    <property type="component" value="Unassembled WGS sequence"/>
</dbReference>
<protein>
    <submittedName>
        <fullName evidence="1">Uncharacterized protein</fullName>
    </submittedName>
</protein>
<keyword evidence="2" id="KW-1185">Reference proteome</keyword>
<gene>
    <name evidence="1" type="ORF">BASA50_001922</name>
</gene>
<name>A0ABQ8FMT6_9FUNG</name>
<dbReference type="EMBL" id="JAFCIX010000022">
    <property type="protein sequence ID" value="KAH6601027.1"/>
    <property type="molecule type" value="Genomic_DNA"/>
</dbReference>